<dbReference type="GO" id="GO:0008270">
    <property type="term" value="F:zinc ion binding"/>
    <property type="evidence" value="ECO:0007669"/>
    <property type="project" value="InterPro"/>
</dbReference>
<feature type="region of interest" description="Disordered" evidence="8">
    <location>
        <begin position="261"/>
        <end position="281"/>
    </location>
</feature>
<dbReference type="InterPro" id="IPR007219">
    <property type="entry name" value="XnlR_reg_dom"/>
</dbReference>
<dbReference type="SMART" id="SM00066">
    <property type="entry name" value="GAL4"/>
    <property type="match status" value="1"/>
</dbReference>
<reference evidence="10" key="1">
    <citation type="submission" date="2023-06" db="EMBL/GenBank/DDBJ databases">
        <title>Conoideocrella luteorostrata (Hypocreales: Clavicipitaceae), a potential biocontrol fungus for elongate hemlock scale in United States Christmas tree production areas.</title>
        <authorList>
            <person name="Barrett H."/>
            <person name="Lovett B."/>
            <person name="Macias A.M."/>
            <person name="Stajich J.E."/>
            <person name="Kasson M.T."/>
        </authorList>
    </citation>
    <scope>NUCLEOTIDE SEQUENCE</scope>
    <source>
        <strain evidence="10">ARSEF 14590</strain>
    </source>
</reference>
<dbReference type="InterPro" id="IPR001138">
    <property type="entry name" value="Zn2Cys6_DnaBD"/>
</dbReference>
<dbReference type="GO" id="GO:0005634">
    <property type="term" value="C:nucleus"/>
    <property type="evidence" value="ECO:0007669"/>
    <property type="project" value="UniProtKB-SubCell"/>
</dbReference>
<name>A0AAJ0CEP4_9HYPO</name>
<comment type="caution">
    <text evidence="10">The sequence shown here is derived from an EMBL/GenBank/DDBJ whole genome shotgun (WGS) entry which is preliminary data.</text>
</comment>
<dbReference type="AlphaFoldDB" id="A0AAJ0CEP4"/>
<evidence type="ECO:0000256" key="3">
    <source>
        <dbReference type="ARBA" id="ARBA00022833"/>
    </source>
</evidence>
<keyword evidence="3" id="KW-0862">Zinc</keyword>
<dbReference type="SMART" id="SM00906">
    <property type="entry name" value="Fungal_trans"/>
    <property type="match status" value="1"/>
</dbReference>
<evidence type="ECO:0000313" key="11">
    <source>
        <dbReference type="Proteomes" id="UP001251528"/>
    </source>
</evidence>
<dbReference type="Proteomes" id="UP001251528">
    <property type="component" value="Unassembled WGS sequence"/>
</dbReference>
<feature type="domain" description="Zn(2)-C6 fungal-type" evidence="9">
    <location>
        <begin position="23"/>
        <end position="53"/>
    </location>
</feature>
<evidence type="ECO:0000259" key="9">
    <source>
        <dbReference type="PROSITE" id="PS50048"/>
    </source>
</evidence>
<accession>A0AAJ0CEP4</accession>
<dbReference type="PANTHER" id="PTHR31668">
    <property type="entry name" value="GLUCOSE TRANSPORT TRANSCRIPTION REGULATOR RGT1-RELATED-RELATED"/>
    <property type="match status" value="1"/>
</dbReference>
<evidence type="ECO:0000313" key="10">
    <source>
        <dbReference type="EMBL" id="KAK2591698.1"/>
    </source>
</evidence>
<organism evidence="10 11">
    <name type="scientific">Conoideocrella luteorostrata</name>
    <dbReference type="NCBI Taxonomy" id="1105319"/>
    <lineage>
        <taxon>Eukaryota</taxon>
        <taxon>Fungi</taxon>
        <taxon>Dikarya</taxon>
        <taxon>Ascomycota</taxon>
        <taxon>Pezizomycotina</taxon>
        <taxon>Sordariomycetes</taxon>
        <taxon>Hypocreomycetidae</taxon>
        <taxon>Hypocreales</taxon>
        <taxon>Clavicipitaceae</taxon>
        <taxon>Conoideocrella</taxon>
    </lineage>
</organism>
<evidence type="ECO:0000256" key="2">
    <source>
        <dbReference type="ARBA" id="ARBA00022723"/>
    </source>
</evidence>
<dbReference type="InterPro" id="IPR036864">
    <property type="entry name" value="Zn2-C6_fun-type_DNA-bd_sf"/>
</dbReference>
<dbReference type="PANTHER" id="PTHR31668:SF18">
    <property type="entry name" value="MALTOSE FERMENTATION REGULATORY PROTEIN MAL13-RELATED"/>
    <property type="match status" value="1"/>
</dbReference>
<dbReference type="EMBL" id="JASWJB010000315">
    <property type="protein sequence ID" value="KAK2591698.1"/>
    <property type="molecule type" value="Genomic_DNA"/>
</dbReference>
<keyword evidence="2" id="KW-0479">Metal-binding</keyword>
<evidence type="ECO:0000256" key="6">
    <source>
        <dbReference type="ARBA" id="ARBA00023163"/>
    </source>
</evidence>
<keyword evidence="5" id="KW-0238">DNA-binding</keyword>
<keyword evidence="4" id="KW-0805">Transcription regulation</keyword>
<feature type="region of interest" description="Disordered" evidence="8">
    <location>
        <begin position="111"/>
        <end position="158"/>
    </location>
</feature>
<dbReference type="SUPFAM" id="SSF57701">
    <property type="entry name" value="Zn2/Cys6 DNA-binding domain"/>
    <property type="match status" value="1"/>
</dbReference>
<comment type="subcellular location">
    <subcellularLocation>
        <location evidence="1">Nucleus</location>
    </subcellularLocation>
</comment>
<dbReference type="PROSITE" id="PS00463">
    <property type="entry name" value="ZN2_CY6_FUNGAL_1"/>
    <property type="match status" value="1"/>
</dbReference>
<dbReference type="GO" id="GO:0003677">
    <property type="term" value="F:DNA binding"/>
    <property type="evidence" value="ECO:0007669"/>
    <property type="project" value="UniProtKB-KW"/>
</dbReference>
<dbReference type="CDD" id="cd12148">
    <property type="entry name" value="fungal_TF_MHR"/>
    <property type="match status" value="1"/>
</dbReference>
<evidence type="ECO:0000256" key="7">
    <source>
        <dbReference type="ARBA" id="ARBA00023242"/>
    </source>
</evidence>
<sequence>MAQFSVYRAKPGDGHLVEAPGQACDQCRQRKSKCDRRRPGCGTCAKTMSTCTYFAAPKRRGPRPRNSRPIVRAVLDYAEDNCGQHMVLTRSTTPGGASYADVGDNYFDQMSFPNPDPPDWLTTTAESPSLSDTVTASSASRDSSDPTPTNQYNNEEEPGFDVFLPESASLANLATPPVSLKKTSVQLPPCFFEPYVRLFIDRLYPIFPVLDCHYLLSLVHVDGTIAAPSTTKAEYALLSSLAAATIVQLNIDDFPTVPGLDSCSSDESRRRSSFRGKEVPSSGQFFASQCRQARQEYDFIEESDESTIMTSFFLFAYYGNLDQSRQAWYYLHEAIGFAQSLGLDSPEAYLNLSPNKQQQRCRLFWLLFITERAFAIQHQRQVVLRPSIDFPKVFDSHDPKLIYGFVALAKIFKSIDDGFISQWRHPHQSSEVNFHGKTLASISNGMDLAGILSISEMDETQKLDVLVTQQWLRVLACQIQLRRPASLANLVQSTSESRGIAELSGGRSDQCFIIDTCKSLMQVLSKANRVSLEAHGIGMVSVGQVPIWPSS</sequence>
<evidence type="ECO:0000256" key="1">
    <source>
        <dbReference type="ARBA" id="ARBA00004123"/>
    </source>
</evidence>
<evidence type="ECO:0000256" key="8">
    <source>
        <dbReference type="SAM" id="MobiDB-lite"/>
    </source>
</evidence>
<keyword evidence="7" id="KW-0539">Nucleus</keyword>
<proteinExistence type="predicted"/>
<protein>
    <recommendedName>
        <fullName evidence="9">Zn(2)-C6 fungal-type domain-containing protein</fullName>
    </recommendedName>
</protein>
<dbReference type="Gene3D" id="4.10.240.10">
    <property type="entry name" value="Zn(2)-C6 fungal-type DNA-binding domain"/>
    <property type="match status" value="1"/>
</dbReference>
<dbReference type="GO" id="GO:0006351">
    <property type="term" value="P:DNA-templated transcription"/>
    <property type="evidence" value="ECO:0007669"/>
    <property type="project" value="InterPro"/>
</dbReference>
<evidence type="ECO:0000256" key="5">
    <source>
        <dbReference type="ARBA" id="ARBA00023125"/>
    </source>
</evidence>
<dbReference type="PROSITE" id="PS50048">
    <property type="entry name" value="ZN2_CY6_FUNGAL_2"/>
    <property type="match status" value="1"/>
</dbReference>
<dbReference type="CDD" id="cd00067">
    <property type="entry name" value="GAL4"/>
    <property type="match status" value="1"/>
</dbReference>
<gene>
    <name evidence="10" type="ORF">QQS21_010610</name>
</gene>
<feature type="compositionally biased region" description="Polar residues" evidence="8">
    <location>
        <begin position="121"/>
        <end position="153"/>
    </location>
</feature>
<dbReference type="GO" id="GO:0000981">
    <property type="term" value="F:DNA-binding transcription factor activity, RNA polymerase II-specific"/>
    <property type="evidence" value="ECO:0007669"/>
    <property type="project" value="InterPro"/>
</dbReference>
<dbReference type="InterPro" id="IPR050797">
    <property type="entry name" value="Carb_Metab_Trans_Reg"/>
</dbReference>
<evidence type="ECO:0000256" key="4">
    <source>
        <dbReference type="ARBA" id="ARBA00023015"/>
    </source>
</evidence>
<feature type="compositionally biased region" description="Basic and acidic residues" evidence="8">
    <location>
        <begin position="266"/>
        <end position="278"/>
    </location>
</feature>
<keyword evidence="6" id="KW-0804">Transcription</keyword>
<dbReference type="Pfam" id="PF00172">
    <property type="entry name" value="Zn_clus"/>
    <property type="match status" value="1"/>
</dbReference>
<dbReference type="Pfam" id="PF04082">
    <property type="entry name" value="Fungal_trans"/>
    <property type="match status" value="1"/>
</dbReference>
<keyword evidence="11" id="KW-1185">Reference proteome</keyword>